<protein>
    <submittedName>
        <fullName evidence="2">Uncharacterized protein</fullName>
    </submittedName>
</protein>
<dbReference type="EMBL" id="SGXD01000001">
    <property type="protein sequence ID" value="RZS91047.1"/>
    <property type="molecule type" value="Genomic_DNA"/>
</dbReference>
<organism evidence="2 3">
    <name type="scientific">Motilibacter rhizosphaerae</name>
    <dbReference type="NCBI Taxonomy" id="598652"/>
    <lineage>
        <taxon>Bacteria</taxon>
        <taxon>Bacillati</taxon>
        <taxon>Actinomycetota</taxon>
        <taxon>Actinomycetes</taxon>
        <taxon>Motilibacterales</taxon>
        <taxon>Motilibacteraceae</taxon>
        <taxon>Motilibacter</taxon>
    </lineage>
</organism>
<evidence type="ECO:0000313" key="2">
    <source>
        <dbReference type="EMBL" id="RZS91047.1"/>
    </source>
</evidence>
<proteinExistence type="predicted"/>
<dbReference type="AlphaFoldDB" id="A0A4Q7NV34"/>
<evidence type="ECO:0000256" key="1">
    <source>
        <dbReference type="SAM" id="MobiDB-lite"/>
    </source>
</evidence>
<name>A0A4Q7NV34_9ACTN</name>
<keyword evidence="3" id="KW-1185">Reference proteome</keyword>
<accession>A0A4Q7NV34</accession>
<reference evidence="2 3" key="1">
    <citation type="submission" date="2019-02" db="EMBL/GenBank/DDBJ databases">
        <title>Genomic Encyclopedia of Type Strains, Phase IV (KMG-IV): sequencing the most valuable type-strain genomes for metagenomic binning, comparative biology and taxonomic classification.</title>
        <authorList>
            <person name="Goeker M."/>
        </authorList>
    </citation>
    <scope>NUCLEOTIDE SEQUENCE [LARGE SCALE GENOMIC DNA]</scope>
    <source>
        <strain evidence="2 3">DSM 45622</strain>
    </source>
</reference>
<comment type="caution">
    <text evidence="2">The sequence shown here is derived from an EMBL/GenBank/DDBJ whole genome shotgun (WGS) entry which is preliminary data.</text>
</comment>
<sequence length="42" mass="4145">MITAVRGGASPDQAHPVRSPAHQGGATAGAHPLPDALLHPSP</sequence>
<feature type="region of interest" description="Disordered" evidence="1">
    <location>
        <begin position="1"/>
        <end position="42"/>
    </location>
</feature>
<gene>
    <name evidence="2" type="ORF">EV189_0279</name>
</gene>
<dbReference type="Proteomes" id="UP000293638">
    <property type="component" value="Unassembled WGS sequence"/>
</dbReference>
<evidence type="ECO:0000313" key="3">
    <source>
        <dbReference type="Proteomes" id="UP000293638"/>
    </source>
</evidence>